<reference evidence="2" key="1">
    <citation type="submission" date="2023-11" db="EMBL/GenBank/DDBJ databases">
        <title>Genome assemblies of two species of porcelain crab, Petrolisthes cinctipes and Petrolisthes manimaculis (Anomura: Porcellanidae).</title>
        <authorList>
            <person name="Angst P."/>
        </authorList>
    </citation>
    <scope>NUCLEOTIDE SEQUENCE</scope>
    <source>
        <strain evidence="2">PB745_02</strain>
        <tissue evidence="2">Gill</tissue>
    </source>
</reference>
<dbReference type="Proteomes" id="UP001292094">
    <property type="component" value="Unassembled WGS sequence"/>
</dbReference>
<name>A0AAE1U9L6_9EUCA</name>
<comment type="caution">
    <text evidence="2">The sequence shown here is derived from an EMBL/GenBank/DDBJ whole genome shotgun (WGS) entry which is preliminary data.</text>
</comment>
<gene>
    <name evidence="2" type="ORF">Pmani_015706</name>
</gene>
<dbReference type="Gene3D" id="2.10.90.10">
    <property type="entry name" value="Cystine-knot cytokines"/>
    <property type="match status" value="2"/>
</dbReference>
<dbReference type="SUPFAM" id="SSF57501">
    <property type="entry name" value="Cystine-knot cytokines"/>
    <property type="match status" value="1"/>
</dbReference>
<protein>
    <recommendedName>
        <fullName evidence="4">Platelet-derived growth factor (PDGF) family profile domain-containing protein</fullName>
    </recommendedName>
</protein>
<accession>A0AAE1U9L6</accession>
<organism evidence="2 3">
    <name type="scientific">Petrolisthes manimaculis</name>
    <dbReference type="NCBI Taxonomy" id="1843537"/>
    <lineage>
        <taxon>Eukaryota</taxon>
        <taxon>Metazoa</taxon>
        <taxon>Ecdysozoa</taxon>
        <taxon>Arthropoda</taxon>
        <taxon>Crustacea</taxon>
        <taxon>Multicrustacea</taxon>
        <taxon>Malacostraca</taxon>
        <taxon>Eumalacostraca</taxon>
        <taxon>Eucarida</taxon>
        <taxon>Decapoda</taxon>
        <taxon>Pleocyemata</taxon>
        <taxon>Anomura</taxon>
        <taxon>Galatheoidea</taxon>
        <taxon>Porcellanidae</taxon>
        <taxon>Petrolisthes</taxon>
    </lineage>
</organism>
<evidence type="ECO:0008006" key="4">
    <source>
        <dbReference type="Google" id="ProtNLM"/>
    </source>
</evidence>
<dbReference type="AlphaFoldDB" id="A0AAE1U9L6"/>
<feature type="chain" id="PRO_5042124365" description="Platelet-derived growth factor (PDGF) family profile domain-containing protein" evidence="1">
    <location>
        <begin position="24"/>
        <end position="349"/>
    </location>
</feature>
<keyword evidence="1" id="KW-0732">Signal</keyword>
<evidence type="ECO:0000256" key="1">
    <source>
        <dbReference type="SAM" id="SignalP"/>
    </source>
</evidence>
<proteinExistence type="predicted"/>
<dbReference type="EMBL" id="JAWZYT010001366">
    <property type="protein sequence ID" value="KAK4312906.1"/>
    <property type="molecule type" value="Genomic_DNA"/>
</dbReference>
<evidence type="ECO:0000313" key="3">
    <source>
        <dbReference type="Proteomes" id="UP001292094"/>
    </source>
</evidence>
<evidence type="ECO:0000313" key="2">
    <source>
        <dbReference type="EMBL" id="KAK4312906.1"/>
    </source>
</evidence>
<keyword evidence="3" id="KW-1185">Reference proteome</keyword>
<sequence length="349" mass="38850">MAGATTVLLLLIAVLYTVHVVSAAPSPTTMTHLETTDPEVTTNEVLSDEQYFKELLLNQKKELKGLKCVPVPGSVDIKSQLKSHDSLLDKQFFPQVAAVNRCHQECSFCGDHQFGIPRGSCVPESERKKTVIVFYLEGGHQKYRRVMLTEHTSSIYLNITIGYTSRGIVRNFLSRMPSQQTHRADMTSSTTTTTTRGVSVAVCVVSLLLLFCTVYEVQGTMNTTHSKTQTEGEIISLEENLFNNQEETLKRMRCRAVPTVLPFTDLVELSDLPNDFNFYPSVLVVSRCQGFCGNERTGHSNEDVTCKPAGVNGGVAKRQVVIVEHVRGRKVYKFLSVTEHITCECVCDC</sequence>
<dbReference type="InterPro" id="IPR029034">
    <property type="entry name" value="Cystine-knot_cytokine"/>
</dbReference>
<feature type="signal peptide" evidence="1">
    <location>
        <begin position="1"/>
        <end position="23"/>
    </location>
</feature>